<keyword evidence="1" id="KW-0472">Membrane</keyword>
<evidence type="ECO:0000313" key="3">
    <source>
        <dbReference type="Proteomes" id="UP000262524"/>
    </source>
</evidence>
<accession>A0A374N870</accession>
<gene>
    <name evidence="2" type="ORF">DXD91_14210</name>
</gene>
<evidence type="ECO:0008006" key="4">
    <source>
        <dbReference type="Google" id="ProtNLM"/>
    </source>
</evidence>
<proteinExistence type="predicted"/>
<dbReference type="RefSeq" id="WP_207662218.1">
    <property type="nucleotide sequence ID" value="NZ_QSOE01000149.1"/>
</dbReference>
<dbReference type="EMBL" id="QSOE01000149">
    <property type="protein sequence ID" value="RGI79884.1"/>
    <property type="molecule type" value="Genomic_DNA"/>
</dbReference>
<dbReference type="SUPFAM" id="SSF52172">
    <property type="entry name" value="CheY-like"/>
    <property type="match status" value="1"/>
</dbReference>
<feature type="transmembrane region" description="Helical" evidence="1">
    <location>
        <begin position="39"/>
        <end position="65"/>
    </location>
</feature>
<evidence type="ECO:0000313" key="2">
    <source>
        <dbReference type="EMBL" id="RGI79884.1"/>
    </source>
</evidence>
<dbReference type="Gene3D" id="3.40.50.2300">
    <property type="match status" value="1"/>
</dbReference>
<organism evidence="2 3">
    <name type="scientific">Anaerobutyricum hallii</name>
    <dbReference type="NCBI Taxonomy" id="39488"/>
    <lineage>
        <taxon>Bacteria</taxon>
        <taxon>Bacillati</taxon>
        <taxon>Bacillota</taxon>
        <taxon>Clostridia</taxon>
        <taxon>Lachnospirales</taxon>
        <taxon>Lachnospiraceae</taxon>
        <taxon>Anaerobutyricum</taxon>
    </lineage>
</organism>
<sequence length="67" mass="7460">GRCILLVEDNRCILLVEDNELNSEIAVEILKEYGFLVDTASICAVSTVITIFCGFIFIFTIYSVLPV</sequence>
<comment type="caution">
    <text evidence="2">The sequence shown here is derived from an EMBL/GenBank/DDBJ whole genome shotgun (WGS) entry which is preliminary data.</text>
</comment>
<keyword evidence="1" id="KW-0812">Transmembrane</keyword>
<keyword evidence="1" id="KW-1133">Transmembrane helix</keyword>
<name>A0A374N870_9FIRM</name>
<feature type="non-terminal residue" evidence="2">
    <location>
        <position position="1"/>
    </location>
</feature>
<dbReference type="InterPro" id="IPR011006">
    <property type="entry name" value="CheY-like_superfamily"/>
</dbReference>
<protein>
    <recommendedName>
        <fullName evidence="4">Stage 0 sporulation protein A homolog</fullName>
    </recommendedName>
</protein>
<dbReference type="AlphaFoldDB" id="A0A374N870"/>
<reference evidence="2 3" key="1">
    <citation type="submission" date="2018-08" db="EMBL/GenBank/DDBJ databases">
        <title>A genome reference for cultivated species of the human gut microbiota.</title>
        <authorList>
            <person name="Zou Y."/>
            <person name="Xue W."/>
            <person name="Luo G."/>
        </authorList>
    </citation>
    <scope>NUCLEOTIDE SEQUENCE [LARGE SCALE GENOMIC DNA]</scope>
    <source>
        <strain evidence="2 3">TM10-1AC</strain>
    </source>
</reference>
<evidence type="ECO:0000256" key="1">
    <source>
        <dbReference type="SAM" id="Phobius"/>
    </source>
</evidence>
<dbReference type="Proteomes" id="UP000262524">
    <property type="component" value="Unassembled WGS sequence"/>
</dbReference>